<dbReference type="RefSeq" id="WP_161034184.1">
    <property type="nucleotide sequence ID" value="NZ_WWCL01000001.1"/>
</dbReference>
<keyword evidence="2" id="KW-1185">Reference proteome</keyword>
<reference evidence="1" key="1">
    <citation type="submission" date="2019-12" db="EMBL/GenBank/DDBJ databases">
        <title>Novel species isolated from a subtropical stream in China.</title>
        <authorList>
            <person name="Lu H."/>
        </authorList>
    </citation>
    <scope>NUCLEOTIDE SEQUENCE [LARGE SCALE GENOMIC DNA]</scope>
    <source>
        <strain evidence="1">FT93W</strain>
    </source>
</reference>
<dbReference type="Proteomes" id="UP000444316">
    <property type="component" value="Unassembled WGS sequence"/>
</dbReference>
<gene>
    <name evidence="1" type="ORF">GTP23_05460</name>
</gene>
<evidence type="ECO:0000313" key="1">
    <source>
        <dbReference type="EMBL" id="MYN44522.1"/>
    </source>
</evidence>
<accession>A0A845HUL6</accession>
<evidence type="ECO:0000313" key="2">
    <source>
        <dbReference type="Proteomes" id="UP000444316"/>
    </source>
</evidence>
<comment type="caution">
    <text evidence="1">The sequence shown here is derived from an EMBL/GenBank/DDBJ whole genome shotgun (WGS) entry which is preliminary data.</text>
</comment>
<sequence>MEPEHERRQQWQDGVKAEGWQSLEHIVRQALTVQRDLGTANAVEFLRKIGVSPAVIARVLAPEAQLREADQLALANSVAVAELPVASAAYYWRCRQQ</sequence>
<dbReference type="AlphaFoldDB" id="A0A845HUL6"/>
<organism evidence="1 2">
    <name type="scientific">Duganella fentianensis</name>
    <dbReference type="NCBI Taxonomy" id="2692177"/>
    <lineage>
        <taxon>Bacteria</taxon>
        <taxon>Pseudomonadati</taxon>
        <taxon>Pseudomonadota</taxon>
        <taxon>Betaproteobacteria</taxon>
        <taxon>Burkholderiales</taxon>
        <taxon>Oxalobacteraceae</taxon>
        <taxon>Telluria group</taxon>
        <taxon>Duganella</taxon>
    </lineage>
</organism>
<dbReference type="EMBL" id="WWCL01000001">
    <property type="protein sequence ID" value="MYN44522.1"/>
    <property type="molecule type" value="Genomic_DNA"/>
</dbReference>
<protein>
    <submittedName>
        <fullName evidence="1">Uncharacterized protein</fullName>
    </submittedName>
</protein>
<proteinExistence type="predicted"/>
<name>A0A845HUL6_9BURK</name>